<keyword evidence="3" id="KW-1185">Reference proteome</keyword>
<reference key="1">
    <citation type="submission" date="2007-01" db="EMBL/GenBank/DDBJ databases">
        <title>The Genome Sequence of Puccinia graminis f. sp. tritici Strain CRL 75-36-700-3.</title>
        <authorList>
            <consortium name="The Broad Institute Genome Sequencing Platform"/>
            <person name="Birren B."/>
            <person name="Lander E."/>
            <person name="Galagan J."/>
            <person name="Nusbaum C."/>
            <person name="Devon K."/>
            <person name="Cuomo C."/>
            <person name="Jaffe D."/>
            <person name="Butler J."/>
            <person name="Alvarez P."/>
            <person name="Gnerre S."/>
            <person name="Grabherr M."/>
            <person name="Mauceli E."/>
            <person name="Brockman W."/>
            <person name="Young S."/>
            <person name="LaButti K."/>
            <person name="Sykes S."/>
            <person name="DeCaprio D."/>
            <person name="Crawford M."/>
            <person name="Koehrsen M."/>
            <person name="Engels R."/>
            <person name="Montgomery P."/>
            <person name="Pearson M."/>
            <person name="Howarth C."/>
            <person name="Larson L."/>
            <person name="White J."/>
            <person name="Zeng Q."/>
            <person name="Kodira C."/>
            <person name="Yandava C."/>
            <person name="Alvarado L."/>
            <person name="O'Leary S."/>
            <person name="Szabo L."/>
            <person name="Dean R."/>
            <person name="Schein J."/>
        </authorList>
    </citation>
    <scope>NUCLEOTIDE SEQUENCE</scope>
    <source>
        <strain>CRL 75-36-700-3</strain>
    </source>
</reference>
<dbReference type="AlphaFoldDB" id="E3K021"/>
<feature type="compositionally biased region" description="Basic and acidic residues" evidence="1">
    <location>
        <begin position="9"/>
        <end position="23"/>
    </location>
</feature>
<dbReference type="HOGENOM" id="CLU_1826264_0_0_1"/>
<dbReference type="KEGG" id="pgr:PGTG_03602"/>
<gene>
    <name evidence="2" type="ORF">PGTG_03602</name>
</gene>
<reference evidence="3" key="2">
    <citation type="journal article" date="2011" name="Proc. Natl. Acad. Sci. U.S.A.">
        <title>Obligate biotrophy features unraveled by the genomic analysis of rust fungi.</title>
        <authorList>
            <person name="Duplessis S."/>
            <person name="Cuomo C.A."/>
            <person name="Lin Y.-C."/>
            <person name="Aerts A."/>
            <person name="Tisserant E."/>
            <person name="Veneault-Fourrey C."/>
            <person name="Joly D.L."/>
            <person name="Hacquard S."/>
            <person name="Amselem J."/>
            <person name="Cantarel B.L."/>
            <person name="Chiu R."/>
            <person name="Coutinho P.M."/>
            <person name="Feau N."/>
            <person name="Field M."/>
            <person name="Frey P."/>
            <person name="Gelhaye E."/>
            <person name="Goldberg J."/>
            <person name="Grabherr M.G."/>
            <person name="Kodira C.D."/>
            <person name="Kohler A."/>
            <person name="Kuees U."/>
            <person name="Lindquist E.A."/>
            <person name="Lucas S.M."/>
            <person name="Mago R."/>
            <person name="Mauceli E."/>
            <person name="Morin E."/>
            <person name="Murat C."/>
            <person name="Pangilinan J.L."/>
            <person name="Park R."/>
            <person name="Pearson M."/>
            <person name="Quesneville H."/>
            <person name="Rouhier N."/>
            <person name="Sakthikumar S."/>
            <person name="Salamov A.A."/>
            <person name="Schmutz J."/>
            <person name="Selles B."/>
            <person name="Shapiro H."/>
            <person name="Tanguay P."/>
            <person name="Tuskan G.A."/>
            <person name="Henrissat B."/>
            <person name="Van de Peer Y."/>
            <person name="Rouze P."/>
            <person name="Ellis J.G."/>
            <person name="Dodds P.N."/>
            <person name="Schein J.E."/>
            <person name="Zhong S."/>
            <person name="Hamelin R.C."/>
            <person name="Grigoriev I.V."/>
            <person name="Szabo L.J."/>
            <person name="Martin F."/>
        </authorList>
    </citation>
    <scope>NUCLEOTIDE SEQUENCE [LARGE SCALE GENOMIC DNA]</scope>
    <source>
        <strain evidence="3">CRL 75-36-700-3 / race SCCL</strain>
    </source>
</reference>
<name>E3K021_PUCGT</name>
<dbReference type="RefSeq" id="XP_003322065.2">
    <property type="nucleotide sequence ID" value="XM_003322017.2"/>
</dbReference>
<dbReference type="GeneID" id="10538854"/>
<sequence length="141" mass="15447">MAVTSARKAAQEADSESRPEETSRSLVNDNVQPRRAARSRAQAPIATLEHWNVPLPANSDPAKKKLPFLTSEAKQSTSDDLNPSPKGLHPDSPTQLGTFATTRQLFHTGYYFSRGIKPERFMVISAPSITTPDESNWIGTA</sequence>
<feature type="compositionally biased region" description="Polar residues" evidence="1">
    <location>
        <begin position="72"/>
        <end position="81"/>
    </location>
</feature>
<dbReference type="InParanoid" id="E3K021"/>
<accession>E3K021</accession>
<evidence type="ECO:0000313" key="3">
    <source>
        <dbReference type="Proteomes" id="UP000008783"/>
    </source>
</evidence>
<evidence type="ECO:0000313" key="2">
    <source>
        <dbReference type="EMBL" id="EFP77646.2"/>
    </source>
</evidence>
<dbReference type="Proteomes" id="UP000008783">
    <property type="component" value="Unassembled WGS sequence"/>
</dbReference>
<evidence type="ECO:0000256" key="1">
    <source>
        <dbReference type="SAM" id="MobiDB-lite"/>
    </source>
</evidence>
<protein>
    <submittedName>
        <fullName evidence="2">Uncharacterized protein</fullName>
    </submittedName>
</protein>
<dbReference type="OrthoDB" id="10477702at2759"/>
<dbReference type="VEuPathDB" id="FungiDB:PGTG_03602"/>
<proteinExistence type="predicted"/>
<feature type="region of interest" description="Disordered" evidence="1">
    <location>
        <begin position="1"/>
        <end position="96"/>
    </location>
</feature>
<dbReference type="EMBL" id="DS178268">
    <property type="protein sequence ID" value="EFP77646.2"/>
    <property type="molecule type" value="Genomic_DNA"/>
</dbReference>
<organism evidence="2 3">
    <name type="scientific">Puccinia graminis f. sp. tritici (strain CRL 75-36-700-3 / race SCCL)</name>
    <name type="common">Black stem rust fungus</name>
    <dbReference type="NCBI Taxonomy" id="418459"/>
    <lineage>
        <taxon>Eukaryota</taxon>
        <taxon>Fungi</taxon>
        <taxon>Dikarya</taxon>
        <taxon>Basidiomycota</taxon>
        <taxon>Pucciniomycotina</taxon>
        <taxon>Pucciniomycetes</taxon>
        <taxon>Pucciniales</taxon>
        <taxon>Pucciniaceae</taxon>
        <taxon>Puccinia</taxon>
    </lineage>
</organism>